<keyword evidence="2" id="KW-1185">Reference proteome</keyword>
<gene>
    <name evidence="1" type="ORF">M8013_05710</name>
</gene>
<dbReference type="InterPro" id="IPR013078">
    <property type="entry name" value="His_Pase_superF_clade-1"/>
</dbReference>
<evidence type="ECO:0000313" key="1">
    <source>
        <dbReference type="EMBL" id="MCU6668253.1"/>
    </source>
</evidence>
<protein>
    <submittedName>
        <fullName evidence="1">Histidine phosphatase family protein</fullName>
    </submittedName>
</protein>
<accession>A0A9J6QIS5</accession>
<dbReference type="Pfam" id="PF00300">
    <property type="entry name" value="His_Phos_1"/>
    <property type="match status" value="1"/>
</dbReference>
<dbReference type="Gene3D" id="3.40.50.1240">
    <property type="entry name" value="Phosphoglycerate mutase-like"/>
    <property type="match status" value="1"/>
</dbReference>
<dbReference type="Proteomes" id="UP001061282">
    <property type="component" value="Unassembled WGS sequence"/>
</dbReference>
<evidence type="ECO:0000313" key="2">
    <source>
        <dbReference type="Proteomes" id="UP001061282"/>
    </source>
</evidence>
<dbReference type="AlphaFoldDB" id="A0A9J6QIS5"/>
<dbReference type="RefSeq" id="WP_271266838.1">
    <property type="nucleotide sequence ID" value="NZ_JAMGZJ010000069.1"/>
</dbReference>
<dbReference type="SUPFAM" id="SSF53254">
    <property type="entry name" value="Phosphoglycerate mutase-like"/>
    <property type="match status" value="1"/>
</dbReference>
<dbReference type="EMBL" id="JAMGZJ010000069">
    <property type="protein sequence ID" value="MCU6668253.1"/>
    <property type="molecule type" value="Genomic_DNA"/>
</dbReference>
<dbReference type="InterPro" id="IPR029033">
    <property type="entry name" value="His_PPase_superfam"/>
</dbReference>
<sequence>MEIILMRHGKPAFTGLTKVTSLEMAEWISRYDLSDTGSDIPPQPSKTLASSALRIISSPLPRALSSLIALGRKPDLIDDVFREAGLPLLHVPAFRLSPLFWASVFRVMWLCGSSRNVESLGLAKQRAVQAADILVTSVKEANGPVLLMGHGVMNRLIAKQLISMGWKESRRQGKGYWNARTYHLQ</sequence>
<reference evidence="1" key="1">
    <citation type="submission" date="2022-05" db="EMBL/GenBank/DDBJ databases">
        <title>Description of a novel species of Leclercia; Leclercia tamurae and the Proposal for a Novel Genus Silvania gen. nov. Containing Two Novel Species Silvania hatchlandensis sp. nov. and Silvania confinis sp. nov. Isolated from the Rhizosphere of Oak.</title>
        <authorList>
            <person name="Maddock D.W."/>
            <person name="Brady C.L."/>
            <person name="Denman S."/>
            <person name="Arnold D."/>
        </authorList>
    </citation>
    <scope>NUCLEOTIDE SEQUENCE</scope>
    <source>
        <strain evidence="1">H4N4</strain>
    </source>
</reference>
<organism evidence="1 2">
    <name type="scientific">Silvania confinis</name>
    <dbReference type="NCBI Taxonomy" id="2926470"/>
    <lineage>
        <taxon>Bacteria</taxon>
        <taxon>Pseudomonadati</taxon>
        <taxon>Pseudomonadota</taxon>
        <taxon>Gammaproteobacteria</taxon>
        <taxon>Enterobacterales</taxon>
        <taxon>Enterobacteriaceae</taxon>
        <taxon>Silvania</taxon>
    </lineage>
</organism>
<comment type="caution">
    <text evidence="1">The sequence shown here is derived from an EMBL/GenBank/DDBJ whole genome shotgun (WGS) entry which is preliminary data.</text>
</comment>
<name>A0A9J6QIS5_9ENTR</name>
<proteinExistence type="predicted"/>